<gene>
    <name evidence="1" type="ORF">Amon01_000480700</name>
</gene>
<reference evidence="1" key="1">
    <citation type="submission" date="2023-04" db="EMBL/GenBank/DDBJ databases">
        <title>Ambrosiozyma monospora NBRC 1965.</title>
        <authorList>
            <person name="Ichikawa N."/>
            <person name="Sato H."/>
            <person name="Tonouchi N."/>
        </authorList>
    </citation>
    <scope>NUCLEOTIDE SEQUENCE</scope>
    <source>
        <strain evidence="1">NBRC 1965</strain>
    </source>
</reference>
<proteinExistence type="predicted"/>
<evidence type="ECO:0000313" key="2">
    <source>
        <dbReference type="Proteomes" id="UP001165063"/>
    </source>
</evidence>
<dbReference type="InterPro" id="IPR022757">
    <property type="entry name" value="Gsf2"/>
</dbReference>
<dbReference type="Proteomes" id="UP001165063">
    <property type="component" value="Unassembled WGS sequence"/>
</dbReference>
<accession>A0A9W7DG92</accession>
<dbReference type="EMBL" id="BSXU01002426">
    <property type="protein sequence ID" value="GMG37441.1"/>
    <property type="molecule type" value="Genomic_DNA"/>
</dbReference>
<evidence type="ECO:0000313" key="1">
    <source>
        <dbReference type="EMBL" id="GMG37441.1"/>
    </source>
</evidence>
<sequence length="142" mass="16065">MSQEKPSSAADNANGKRVDVYIRMNDDEEKDYCFHVESTKTFGDLIEIFNTLPLNLSPSIYYEKIPVGFKVSTFPGYLTREGGLLFGYEAAEEKNLKSVPNDALISSKVWNGQLLIPVFPERTFLRYAVNTGLVLWLPFGPY</sequence>
<organism evidence="1 2">
    <name type="scientific">Ambrosiozyma monospora</name>
    <name type="common">Yeast</name>
    <name type="synonym">Endomycopsis monosporus</name>
    <dbReference type="NCBI Taxonomy" id="43982"/>
    <lineage>
        <taxon>Eukaryota</taxon>
        <taxon>Fungi</taxon>
        <taxon>Dikarya</taxon>
        <taxon>Ascomycota</taxon>
        <taxon>Saccharomycotina</taxon>
        <taxon>Pichiomycetes</taxon>
        <taxon>Pichiales</taxon>
        <taxon>Pichiaceae</taxon>
        <taxon>Ambrosiozyma</taxon>
    </lineage>
</organism>
<keyword evidence="2" id="KW-1185">Reference proteome</keyword>
<dbReference type="Pfam" id="PF11055">
    <property type="entry name" value="Gsf2"/>
    <property type="match status" value="1"/>
</dbReference>
<dbReference type="AlphaFoldDB" id="A0A9W7DG92"/>
<protein>
    <submittedName>
        <fullName evidence="1">Unnamed protein product</fullName>
    </submittedName>
</protein>
<dbReference type="OrthoDB" id="4076669at2759"/>
<comment type="caution">
    <text evidence="1">The sequence shown here is derived from an EMBL/GenBank/DDBJ whole genome shotgun (WGS) entry which is preliminary data.</text>
</comment>
<name>A0A9W7DG92_AMBMO</name>